<accession>A0A9N9K0E1</accession>
<evidence type="ECO:0000313" key="2">
    <source>
        <dbReference type="Proteomes" id="UP000789405"/>
    </source>
</evidence>
<sequence>TRLFLRKMEENYTFFNEECEELIEEIISSTSSKRKFIGCTNWKMGELDHRYMIIPDNIDLEFLKTMFNEYSYHANGIDFERDESNVIDECFM</sequence>
<dbReference type="EMBL" id="CAJVPY010040343">
    <property type="protein sequence ID" value="CAG8805670.1"/>
    <property type="molecule type" value="Genomic_DNA"/>
</dbReference>
<comment type="caution">
    <text evidence="1">The sequence shown here is derived from an EMBL/GenBank/DDBJ whole genome shotgun (WGS) entry which is preliminary data.</text>
</comment>
<evidence type="ECO:0000313" key="1">
    <source>
        <dbReference type="EMBL" id="CAG8805670.1"/>
    </source>
</evidence>
<protein>
    <submittedName>
        <fullName evidence="1">17058_t:CDS:1</fullName>
    </submittedName>
</protein>
<organism evidence="1 2">
    <name type="scientific">Dentiscutata erythropus</name>
    <dbReference type="NCBI Taxonomy" id="1348616"/>
    <lineage>
        <taxon>Eukaryota</taxon>
        <taxon>Fungi</taxon>
        <taxon>Fungi incertae sedis</taxon>
        <taxon>Mucoromycota</taxon>
        <taxon>Glomeromycotina</taxon>
        <taxon>Glomeromycetes</taxon>
        <taxon>Diversisporales</taxon>
        <taxon>Gigasporaceae</taxon>
        <taxon>Dentiscutata</taxon>
    </lineage>
</organism>
<feature type="non-terminal residue" evidence="1">
    <location>
        <position position="1"/>
    </location>
</feature>
<reference evidence="1" key="1">
    <citation type="submission" date="2021-06" db="EMBL/GenBank/DDBJ databases">
        <authorList>
            <person name="Kallberg Y."/>
            <person name="Tangrot J."/>
            <person name="Rosling A."/>
        </authorList>
    </citation>
    <scope>NUCLEOTIDE SEQUENCE</scope>
    <source>
        <strain evidence="1">MA453B</strain>
    </source>
</reference>
<feature type="non-terminal residue" evidence="1">
    <location>
        <position position="92"/>
    </location>
</feature>
<keyword evidence="2" id="KW-1185">Reference proteome</keyword>
<name>A0A9N9K0E1_9GLOM</name>
<dbReference type="OrthoDB" id="2402156at2759"/>
<gene>
    <name evidence="1" type="ORF">DERYTH_LOCUS24321</name>
</gene>
<proteinExistence type="predicted"/>
<dbReference type="Proteomes" id="UP000789405">
    <property type="component" value="Unassembled WGS sequence"/>
</dbReference>
<dbReference type="AlphaFoldDB" id="A0A9N9K0E1"/>